<comment type="caution">
    <text evidence="3">The sequence shown here is derived from an EMBL/GenBank/DDBJ whole genome shotgun (WGS) entry which is preliminary data.</text>
</comment>
<dbReference type="EMBL" id="JBHPBY010000690">
    <property type="protein sequence ID" value="MFC1854038.1"/>
    <property type="molecule type" value="Genomic_DNA"/>
</dbReference>
<dbReference type="Pfam" id="PF04015">
    <property type="entry name" value="DUF362"/>
    <property type="match status" value="1"/>
</dbReference>
<protein>
    <submittedName>
        <fullName evidence="3">DUF362 domain-containing protein</fullName>
    </submittedName>
</protein>
<feature type="domain" description="DUF362" evidence="2">
    <location>
        <begin position="312"/>
        <end position="453"/>
    </location>
</feature>
<gene>
    <name evidence="3" type="ORF">ACFL27_27965</name>
</gene>
<keyword evidence="1" id="KW-1133">Transmembrane helix</keyword>
<organism evidence="3 4">
    <name type="scientific">candidate division CSSED10-310 bacterium</name>
    <dbReference type="NCBI Taxonomy" id="2855610"/>
    <lineage>
        <taxon>Bacteria</taxon>
        <taxon>Bacteria division CSSED10-310</taxon>
    </lineage>
</organism>
<evidence type="ECO:0000313" key="4">
    <source>
        <dbReference type="Proteomes" id="UP001594351"/>
    </source>
</evidence>
<keyword evidence="4" id="KW-1185">Reference proteome</keyword>
<keyword evidence="1" id="KW-0812">Transmembrane</keyword>
<evidence type="ECO:0000313" key="3">
    <source>
        <dbReference type="EMBL" id="MFC1854038.1"/>
    </source>
</evidence>
<dbReference type="Proteomes" id="UP001594351">
    <property type="component" value="Unassembled WGS sequence"/>
</dbReference>
<accession>A0ABV6Z6T0</accession>
<proteinExistence type="predicted"/>
<feature type="transmembrane region" description="Helical" evidence="1">
    <location>
        <begin position="20"/>
        <end position="40"/>
    </location>
</feature>
<evidence type="ECO:0000256" key="1">
    <source>
        <dbReference type="SAM" id="Phobius"/>
    </source>
</evidence>
<feature type="transmembrane region" description="Helical" evidence="1">
    <location>
        <begin position="86"/>
        <end position="102"/>
    </location>
</feature>
<sequence>MKDRQTEESLNEERKPRKFFILWFVTGLCSLIWFLIRVIPKPGRLTYPCQRVAAPLASGFVLWLCGFIMSGLIFRKIQQIRTAPRTIVALACFTIIMAVSMGCPSDSDVEYNLNRGTMDQSDLRQCLGVAHGLMPGRVVWVREPAATDWDGEEDYWWQDVHTDPVIVHDMLNKAIKGYTDTSDLVEAWAKMFRHFNLKKGKGDVGYNSLQNEKIVIKANMVTCHFILDTVDPTTCQKTEYLNQIDASPQLIHALLWHLVHVVKVKQSNIAVGDTQIIFPNQWYDYLRADFPEVVYYDHEGHCGRTAALKSDDTFIHFSAPGGVAPEAIPTIFAQADYLINLAVLKGHGAGVTLCAKNHYGSLYRIPVEAGYYDLHLSLPSSRPGRGEYRANVDLMGCAHLGGKTILYLIDGLYGGYFAHATPYKWKMSPFNNDWPSSLFLSMDPVAIDSVAYDFLLAEWPDVVQGGSGSAGSLQGGAEDYLHEAALAHDPPSGTFYDPNGDNSGRQSLGVHEHWNNPDSKLYSRNLGKENGIELVAFERGVVRND</sequence>
<reference evidence="3 4" key="1">
    <citation type="submission" date="2024-09" db="EMBL/GenBank/DDBJ databases">
        <title>Laminarin stimulates single cell rates of sulfate reduction while oxygen inhibits transcriptomic activity in coastal marine sediment.</title>
        <authorList>
            <person name="Lindsay M."/>
            <person name="Orcutt B."/>
            <person name="Emerson D."/>
            <person name="Stepanauskas R."/>
            <person name="D'Angelo T."/>
        </authorList>
    </citation>
    <scope>NUCLEOTIDE SEQUENCE [LARGE SCALE GENOMIC DNA]</scope>
    <source>
        <strain evidence="3">SAG AM-311-K15</strain>
    </source>
</reference>
<feature type="transmembrane region" description="Helical" evidence="1">
    <location>
        <begin position="52"/>
        <end position="74"/>
    </location>
</feature>
<dbReference type="InterPro" id="IPR007160">
    <property type="entry name" value="DUF362"/>
</dbReference>
<name>A0ABV6Z6T0_UNCC1</name>
<keyword evidence="1" id="KW-0472">Membrane</keyword>
<evidence type="ECO:0000259" key="2">
    <source>
        <dbReference type="Pfam" id="PF04015"/>
    </source>
</evidence>